<dbReference type="Gene3D" id="1.10.287.130">
    <property type="match status" value="1"/>
</dbReference>
<sequence>MIRLPYRHSLFWKLSGLTIAACLVIVWLSLSWGRSMEHSHYELAQADKEELLNYAASVEQAWRTQGKEGVETALRRIREGEQVWAVAVDRLYQPLGQRALTPSDADRFSFMRRLDWPLSGRATELPVMDIPFPQHPEAGRLAMELPERMWSGKPSVLGRLVIHGLFPMATMFLLCILLYRQLMVPLRWLQEQASSACRSGRKPTIGVSARSDELGELGRAFDHMAERLEGHVDYQQRLLRDMSHELRTPLSRLRVLCESSEDANTLRARLERELAGMQELVETTLELAWLDTDRPSLLCEPISMQSLWNILIEDACFETGWSRDAFVYRLPDNCCVQAHLNSLARALENLLRNAIRYSPEGGYVILGGHCEGSEWLLWIQDQGPGVAEGALDYIFEPFTRLNGARPGGDGFGLGLSIARSALMIQGGAIWAENCNPGLRVTVRLPAAEIV</sequence>
<dbReference type="SUPFAM" id="SSF55874">
    <property type="entry name" value="ATPase domain of HSP90 chaperone/DNA topoisomerase II/histidine kinase"/>
    <property type="match status" value="1"/>
</dbReference>
<dbReference type="RefSeq" id="WP_010798942.1">
    <property type="nucleotide sequence ID" value="NZ_CP069263.1"/>
</dbReference>
<dbReference type="GO" id="GO:0016301">
    <property type="term" value="F:kinase activity"/>
    <property type="evidence" value="ECO:0007669"/>
    <property type="project" value="UniProtKB-KW"/>
</dbReference>
<evidence type="ECO:0000256" key="3">
    <source>
        <dbReference type="ARBA" id="ARBA00012438"/>
    </source>
</evidence>
<evidence type="ECO:0000259" key="13">
    <source>
        <dbReference type="PROSITE" id="PS50109"/>
    </source>
</evidence>
<dbReference type="PRINTS" id="PR00344">
    <property type="entry name" value="BCTRLSENSOR"/>
</dbReference>
<evidence type="ECO:0000256" key="1">
    <source>
        <dbReference type="ARBA" id="ARBA00000085"/>
    </source>
</evidence>
<dbReference type="PROSITE" id="PS50885">
    <property type="entry name" value="HAMP"/>
    <property type="match status" value="1"/>
</dbReference>
<keyword evidence="11" id="KW-0175">Coiled coil</keyword>
<keyword evidence="6 12" id="KW-0812">Transmembrane</keyword>
<dbReference type="InterPro" id="IPR031930">
    <property type="entry name" value="HK_sensor"/>
</dbReference>
<evidence type="ECO:0000256" key="12">
    <source>
        <dbReference type="SAM" id="Phobius"/>
    </source>
</evidence>
<dbReference type="Gene3D" id="3.30.565.10">
    <property type="entry name" value="Histidine kinase-like ATPase, C-terminal domain"/>
    <property type="match status" value="1"/>
</dbReference>
<evidence type="ECO:0000256" key="2">
    <source>
        <dbReference type="ARBA" id="ARBA00004141"/>
    </source>
</evidence>
<dbReference type="PROSITE" id="PS50109">
    <property type="entry name" value="HIS_KIN"/>
    <property type="match status" value="1"/>
</dbReference>
<feature type="coiled-coil region" evidence="11">
    <location>
        <begin position="260"/>
        <end position="287"/>
    </location>
</feature>
<dbReference type="InterPro" id="IPR005467">
    <property type="entry name" value="His_kinase_dom"/>
</dbReference>
<dbReference type="InterPro" id="IPR036890">
    <property type="entry name" value="HATPase_C_sf"/>
</dbReference>
<evidence type="ECO:0000259" key="14">
    <source>
        <dbReference type="PROSITE" id="PS50885"/>
    </source>
</evidence>
<dbReference type="SMART" id="SM00304">
    <property type="entry name" value="HAMP"/>
    <property type="match status" value="1"/>
</dbReference>
<feature type="transmembrane region" description="Helical" evidence="12">
    <location>
        <begin position="12"/>
        <end position="30"/>
    </location>
</feature>
<dbReference type="Gene3D" id="3.30.450.170">
    <property type="entry name" value="Two-component histidine kinase, sensor domain"/>
    <property type="match status" value="1"/>
</dbReference>
<gene>
    <name evidence="15" type="ORF">IRZ65_11945</name>
</gene>
<keyword evidence="8 12" id="KW-1133">Transmembrane helix</keyword>
<dbReference type="Pfam" id="PF02518">
    <property type="entry name" value="HATPase_c"/>
    <property type="match status" value="1"/>
</dbReference>
<dbReference type="InterPro" id="IPR038428">
    <property type="entry name" value="HK_sensor_dom_sf"/>
</dbReference>
<accession>A0ABS0FM60</accession>
<dbReference type="CDD" id="cd00082">
    <property type="entry name" value="HisKA"/>
    <property type="match status" value="1"/>
</dbReference>
<evidence type="ECO:0000256" key="4">
    <source>
        <dbReference type="ARBA" id="ARBA00022553"/>
    </source>
</evidence>
<dbReference type="SMART" id="SM00388">
    <property type="entry name" value="HisKA"/>
    <property type="match status" value="1"/>
</dbReference>
<dbReference type="InterPro" id="IPR036097">
    <property type="entry name" value="HisK_dim/P_sf"/>
</dbReference>
<dbReference type="InterPro" id="IPR050428">
    <property type="entry name" value="TCS_sensor_his_kinase"/>
</dbReference>
<evidence type="ECO:0000256" key="8">
    <source>
        <dbReference type="ARBA" id="ARBA00022989"/>
    </source>
</evidence>
<protein>
    <recommendedName>
        <fullName evidence="3">histidine kinase</fullName>
        <ecNumber evidence="3">2.7.13.3</ecNumber>
    </recommendedName>
</protein>
<feature type="transmembrane region" description="Helical" evidence="12">
    <location>
        <begin position="156"/>
        <end position="179"/>
    </location>
</feature>
<evidence type="ECO:0000256" key="6">
    <source>
        <dbReference type="ARBA" id="ARBA00022692"/>
    </source>
</evidence>
<name>A0ABS0FM60_PSELU</name>
<proteinExistence type="predicted"/>
<keyword evidence="4" id="KW-0597">Phosphoprotein</keyword>
<evidence type="ECO:0000256" key="11">
    <source>
        <dbReference type="SAM" id="Coils"/>
    </source>
</evidence>
<comment type="catalytic activity">
    <reaction evidence="1">
        <text>ATP + protein L-histidine = ADP + protein N-phospho-L-histidine.</text>
        <dbReference type="EC" id="2.7.13.3"/>
    </reaction>
</comment>
<dbReference type="InterPro" id="IPR003660">
    <property type="entry name" value="HAMP_dom"/>
</dbReference>
<keyword evidence="16" id="KW-1185">Reference proteome</keyword>
<dbReference type="InterPro" id="IPR004358">
    <property type="entry name" value="Sig_transdc_His_kin-like_C"/>
</dbReference>
<dbReference type="SMART" id="SM00387">
    <property type="entry name" value="HATPase_c"/>
    <property type="match status" value="1"/>
</dbReference>
<keyword evidence="5" id="KW-0808">Transferase</keyword>
<dbReference type="SUPFAM" id="SSF158472">
    <property type="entry name" value="HAMP domain-like"/>
    <property type="match status" value="1"/>
</dbReference>
<feature type="domain" description="Histidine kinase" evidence="13">
    <location>
        <begin position="241"/>
        <end position="448"/>
    </location>
</feature>
<evidence type="ECO:0000313" key="16">
    <source>
        <dbReference type="Proteomes" id="UP000626180"/>
    </source>
</evidence>
<evidence type="ECO:0000256" key="10">
    <source>
        <dbReference type="ARBA" id="ARBA00023136"/>
    </source>
</evidence>
<dbReference type="CDD" id="cd06225">
    <property type="entry name" value="HAMP"/>
    <property type="match status" value="1"/>
</dbReference>
<evidence type="ECO:0000256" key="9">
    <source>
        <dbReference type="ARBA" id="ARBA00023012"/>
    </source>
</evidence>
<keyword evidence="10 12" id="KW-0472">Membrane</keyword>
<dbReference type="EC" id="2.7.13.3" evidence="3"/>
<comment type="caution">
    <text evidence="15">The sequence shown here is derived from an EMBL/GenBank/DDBJ whole genome shotgun (WGS) entry which is preliminary data.</text>
</comment>
<dbReference type="SUPFAM" id="SSF47384">
    <property type="entry name" value="Homodimeric domain of signal transducing histidine kinase"/>
    <property type="match status" value="1"/>
</dbReference>
<dbReference type="Pfam" id="PF00512">
    <property type="entry name" value="HisKA"/>
    <property type="match status" value="1"/>
</dbReference>
<dbReference type="PANTHER" id="PTHR45436:SF15">
    <property type="entry name" value="SENSOR HISTIDINE KINASE CUSS"/>
    <property type="match status" value="1"/>
</dbReference>
<dbReference type="PANTHER" id="PTHR45436">
    <property type="entry name" value="SENSOR HISTIDINE KINASE YKOH"/>
    <property type="match status" value="1"/>
</dbReference>
<dbReference type="EMBL" id="JADMCD010000005">
    <property type="protein sequence ID" value="MBF8641396.1"/>
    <property type="molecule type" value="Genomic_DNA"/>
</dbReference>
<keyword evidence="7 15" id="KW-0418">Kinase</keyword>
<dbReference type="InterPro" id="IPR003661">
    <property type="entry name" value="HisK_dim/P_dom"/>
</dbReference>
<dbReference type="Pfam" id="PF16750">
    <property type="entry name" value="HK_sensor"/>
    <property type="match status" value="1"/>
</dbReference>
<keyword evidence="9" id="KW-0902">Two-component regulatory system</keyword>
<reference evidence="15 16" key="1">
    <citation type="submission" date="2020-10" db="EMBL/GenBank/DDBJ databases">
        <title>Genome sequences of Pseudomonas isolates.</title>
        <authorList>
            <person name="Wessels L."/>
            <person name="Reich F."/>
            <person name="Hammerl J."/>
        </authorList>
    </citation>
    <scope>NUCLEOTIDE SEQUENCE [LARGE SCALE GENOMIC DNA]</scope>
    <source>
        <strain evidence="15 16">20-MO00624-0</strain>
    </source>
</reference>
<evidence type="ECO:0000256" key="5">
    <source>
        <dbReference type="ARBA" id="ARBA00022679"/>
    </source>
</evidence>
<evidence type="ECO:0000256" key="7">
    <source>
        <dbReference type="ARBA" id="ARBA00022777"/>
    </source>
</evidence>
<organism evidence="15 16">
    <name type="scientific">Pseudomonas luteola</name>
    <dbReference type="NCBI Taxonomy" id="47886"/>
    <lineage>
        <taxon>Bacteria</taxon>
        <taxon>Pseudomonadati</taxon>
        <taxon>Pseudomonadota</taxon>
        <taxon>Gammaproteobacteria</taxon>
        <taxon>Pseudomonadales</taxon>
        <taxon>Pseudomonadaceae</taxon>
        <taxon>Pseudomonas</taxon>
    </lineage>
</organism>
<dbReference type="Pfam" id="PF00672">
    <property type="entry name" value="HAMP"/>
    <property type="match status" value="1"/>
</dbReference>
<comment type="subcellular location">
    <subcellularLocation>
        <location evidence="2">Membrane</location>
        <topology evidence="2">Multi-pass membrane protein</topology>
    </subcellularLocation>
</comment>
<dbReference type="InterPro" id="IPR003594">
    <property type="entry name" value="HATPase_dom"/>
</dbReference>
<dbReference type="Proteomes" id="UP000626180">
    <property type="component" value="Unassembled WGS sequence"/>
</dbReference>
<evidence type="ECO:0000313" key="15">
    <source>
        <dbReference type="EMBL" id="MBF8641396.1"/>
    </source>
</evidence>
<feature type="domain" description="HAMP" evidence="14">
    <location>
        <begin position="210"/>
        <end position="233"/>
    </location>
</feature>